<dbReference type="Pfam" id="PF17921">
    <property type="entry name" value="Integrase_H2C2"/>
    <property type="match status" value="1"/>
</dbReference>
<dbReference type="InterPro" id="IPR041588">
    <property type="entry name" value="Integrase_H2C2"/>
</dbReference>
<protein>
    <recommendedName>
        <fullName evidence="1">RNA-directed DNA polymerase</fullName>
        <ecNumber evidence="1">2.7.7.49</ecNumber>
    </recommendedName>
</protein>
<dbReference type="InterPro" id="IPR012337">
    <property type="entry name" value="RNaseH-like_sf"/>
</dbReference>
<dbReference type="AlphaFoldDB" id="A0AAE1HNT7"/>
<feature type="non-terminal residue" evidence="3">
    <location>
        <position position="322"/>
    </location>
</feature>
<dbReference type="Gene3D" id="1.10.340.70">
    <property type="match status" value="1"/>
</dbReference>
<dbReference type="Proteomes" id="UP001219518">
    <property type="component" value="Unassembled WGS sequence"/>
</dbReference>
<dbReference type="GO" id="GO:0003964">
    <property type="term" value="F:RNA-directed DNA polymerase activity"/>
    <property type="evidence" value="ECO:0007669"/>
    <property type="project" value="UniProtKB-EC"/>
</dbReference>
<dbReference type="EC" id="2.7.7.49" evidence="1"/>
<dbReference type="GO" id="GO:0003676">
    <property type="term" value="F:nucleic acid binding"/>
    <property type="evidence" value="ECO:0007669"/>
    <property type="project" value="InterPro"/>
</dbReference>
<sequence>QVFATLANGNFFTSLDLTDAYTQLQLDTDSQELCVVNTHKGLYKLTRLIYGVSSAAAIFQSTMDKILNGIAGAPVTVDRISEASLADPSLKKIYDFTYFGWPNSNPFPTHSELSVYYKIRDQLSISEKCVLYGSRVVIPPSLQSECLSILHMGHPGINKTKMLARVVLWWPSLNSDIENLCSYCDDCVKVNSQSKKVFIPWAVAKHPFERVHVDFYCYKQTTFFIFVDSYSKWIHIQPTLTTVASAVNQVLFSLFSFWGCLPSVLVSDNGPPFCSIEFRDFLTRFNIVLKHSPVYHPQSNGLAERGVGIAKKALEKMFEELK</sequence>
<proteinExistence type="predicted"/>
<name>A0AAE1HNT7_9NEOP</name>
<dbReference type="PANTHER" id="PTHR37984">
    <property type="entry name" value="PROTEIN CBG26694"/>
    <property type="match status" value="1"/>
</dbReference>
<comment type="caution">
    <text evidence="3">The sequence shown here is derived from an EMBL/GenBank/DDBJ whole genome shotgun (WGS) entry which is preliminary data.</text>
</comment>
<feature type="domain" description="Integrase catalytic" evidence="2">
    <location>
        <begin position="203"/>
        <end position="322"/>
    </location>
</feature>
<dbReference type="PROSITE" id="PS50994">
    <property type="entry name" value="INTEGRASE"/>
    <property type="match status" value="1"/>
</dbReference>
<dbReference type="InterPro" id="IPR036397">
    <property type="entry name" value="RNaseH_sf"/>
</dbReference>
<dbReference type="PANTHER" id="PTHR37984:SF5">
    <property type="entry name" value="PROTEIN NYNRIN-LIKE"/>
    <property type="match status" value="1"/>
</dbReference>
<dbReference type="SUPFAM" id="SSF56672">
    <property type="entry name" value="DNA/RNA polymerases"/>
    <property type="match status" value="1"/>
</dbReference>
<feature type="non-terminal residue" evidence="3">
    <location>
        <position position="1"/>
    </location>
</feature>
<dbReference type="FunFam" id="1.10.340.70:FF:000003">
    <property type="entry name" value="Protein CBG25708"/>
    <property type="match status" value="1"/>
</dbReference>
<keyword evidence="4" id="KW-1185">Reference proteome</keyword>
<dbReference type="InterPro" id="IPR043128">
    <property type="entry name" value="Rev_trsase/Diguanyl_cyclase"/>
</dbReference>
<dbReference type="InterPro" id="IPR050951">
    <property type="entry name" value="Retrovirus_Pol_polyprotein"/>
</dbReference>
<reference evidence="3" key="1">
    <citation type="submission" date="2021-07" db="EMBL/GenBank/DDBJ databases">
        <authorList>
            <person name="Catto M.A."/>
            <person name="Jacobson A."/>
            <person name="Kennedy G."/>
            <person name="Labadie P."/>
            <person name="Hunt B.G."/>
            <person name="Srinivasan R."/>
        </authorList>
    </citation>
    <scope>NUCLEOTIDE SEQUENCE</scope>
    <source>
        <strain evidence="3">PL_HMW_Pooled</strain>
        <tissue evidence="3">Head</tissue>
    </source>
</reference>
<evidence type="ECO:0000313" key="4">
    <source>
        <dbReference type="Proteomes" id="UP001219518"/>
    </source>
</evidence>
<dbReference type="InterPro" id="IPR001584">
    <property type="entry name" value="Integrase_cat-core"/>
</dbReference>
<dbReference type="GO" id="GO:0042575">
    <property type="term" value="C:DNA polymerase complex"/>
    <property type="evidence" value="ECO:0007669"/>
    <property type="project" value="UniProtKB-ARBA"/>
</dbReference>
<dbReference type="GO" id="GO:0015074">
    <property type="term" value="P:DNA integration"/>
    <property type="evidence" value="ECO:0007669"/>
    <property type="project" value="InterPro"/>
</dbReference>
<accession>A0AAE1HNT7</accession>
<dbReference type="Gene3D" id="3.30.420.10">
    <property type="entry name" value="Ribonuclease H-like superfamily/Ribonuclease H"/>
    <property type="match status" value="1"/>
</dbReference>
<evidence type="ECO:0000313" key="3">
    <source>
        <dbReference type="EMBL" id="KAK3924061.1"/>
    </source>
</evidence>
<dbReference type="Pfam" id="PF00665">
    <property type="entry name" value="rve"/>
    <property type="match status" value="1"/>
</dbReference>
<dbReference type="Gene3D" id="3.30.70.270">
    <property type="match status" value="1"/>
</dbReference>
<evidence type="ECO:0000259" key="2">
    <source>
        <dbReference type="PROSITE" id="PS50994"/>
    </source>
</evidence>
<dbReference type="Gene3D" id="3.10.10.10">
    <property type="entry name" value="HIV Type 1 Reverse Transcriptase, subunit A, domain 1"/>
    <property type="match status" value="1"/>
</dbReference>
<dbReference type="InterPro" id="IPR043502">
    <property type="entry name" value="DNA/RNA_pol_sf"/>
</dbReference>
<reference evidence="3" key="2">
    <citation type="journal article" date="2023" name="BMC Genomics">
        <title>Pest status, molecular evolution, and epigenetic factors derived from the genome assembly of Frankliniella fusca, a thysanopteran phytovirus vector.</title>
        <authorList>
            <person name="Catto M.A."/>
            <person name="Labadie P.E."/>
            <person name="Jacobson A.L."/>
            <person name="Kennedy G.G."/>
            <person name="Srinivasan R."/>
            <person name="Hunt B.G."/>
        </authorList>
    </citation>
    <scope>NUCLEOTIDE SEQUENCE</scope>
    <source>
        <strain evidence="3">PL_HMW_Pooled</strain>
    </source>
</reference>
<dbReference type="SUPFAM" id="SSF53098">
    <property type="entry name" value="Ribonuclease H-like"/>
    <property type="match status" value="1"/>
</dbReference>
<organism evidence="3 4">
    <name type="scientific">Frankliniella fusca</name>
    <dbReference type="NCBI Taxonomy" id="407009"/>
    <lineage>
        <taxon>Eukaryota</taxon>
        <taxon>Metazoa</taxon>
        <taxon>Ecdysozoa</taxon>
        <taxon>Arthropoda</taxon>
        <taxon>Hexapoda</taxon>
        <taxon>Insecta</taxon>
        <taxon>Pterygota</taxon>
        <taxon>Neoptera</taxon>
        <taxon>Paraneoptera</taxon>
        <taxon>Thysanoptera</taxon>
        <taxon>Terebrantia</taxon>
        <taxon>Thripoidea</taxon>
        <taxon>Thripidae</taxon>
        <taxon>Frankliniella</taxon>
    </lineage>
</organism>
<evidence type="ECO:0000256" key="1">
    <source>
        <dbReference type="ARBA" id="ARBA00012493"/>
    </source>
</evidence>
<dbReference type="EMBL" id="JAHWGI010001161">
    <property type="protein sequence ID" value="KAK3924061.1"/>
    <property type="molecule type" value="Genomic_DNA"/>
</dbReference>
<gene>
    <name evidence="3" type="ORF">KUF71_002391</name>
</gene>